<dbReference type="Pfam" id="PF02225">
    <property type="entry name" value="PA"/>
    <property type="match status" value="1"/>
</dbReference>
<evidence type="ECO:0000313" key="13">
    <source>
        <dbReference type="Proteomes" id="UP000094053"/>
    </source>
</evidence>
<comment type="similarity">
    <text evidence="1">Belongs to the peptidase M28 family. M28A subfamily.</text>
</comment>
<feature type="domain" description="PA" evidence="10">
    <location>
        <begin position="145"/>
        <end position="235"/>
    </location>
</feature>
<dbReference type="SUPFAM" id="SSF53187">
    <property type="entry name" value="Zn-dependent exopeptidases"/>
    <property type="match status" value="1"/>
</dbReference>
<dbReference type="RefSeq" id="WP_069414941.1">
    <property type="nucleotide sequence ID" value="NZ_JACKUL010000031.1"/>
</dbReference>
<reference evidence="13" key="1">
    <citation type="submission" date="2016-09" db="EMBL/GenBank/DDBJ databases">
        <authorList>
            <person name="Greninger A.L."/>
            <person name="Jerome K.R."/>
            <person name="Mcnair B."/>
            <person name="Wallis C."/>
            <person name="Fang F."/>
        </authorList>
    </citation>
    <scope>NUCLEOTIDE SEQUENCE [LARGE SCALE GENOMIC DNA]</scope>
    <source>
        <strain evidence="13">M6</strain>
    </source>
</reference>
<feature type="region of interest" description="Disordered" evidence="8">
    <location>
        <begin position="485"/>
        <end position="505"/>
    </location>
</feature>
<feature type="signal peptide" evidence="9">
    <location>
        <begin position="1"/>
        <end position="21"/>
    </location>
</feature>
<protein>
    <submittedName>
        <fullName evidence="12">Amidohydrolase</fullName>
    </submittedName>
</protein>
<name>A0A1E3RGZ2_MYCFV</name>
<evidence type="ECO:0000256" key="3">
    <source>
        <dbReference type="ARBA" id="ARBA00022670"/>
    </source>
</evidence>
<dbReference type="GO" id="GO:0008235">
    <property type="term" value="F:metalloexopeptidase activity"/>
    <property type="evidence" value="ECO:0007669"/>
    <property type="project" value="InterPro"/>
</dbReference>
<sequence length="505" mass="52858">MTLTPPSRAVGMLAAIVVALAGCGSDTEPQPAVQPPTSQPGVAPAVTEFAGALARRTTADAIYAHLTRLQEIADEHDGNRALGTAGYDASVDYVANTLRDKGFDVQTPEFEVLIPFADEPSLSVDGTSLEARPLNFTIGTPPDGVTGPLVLARVDDSPGCTASDYDGLPVDGAVVLVDRGKCPFSEKEKVAAGRGAVALIVANNEENDEMGGTLGERTDVKIPVISVTKDTGDRLRAEPGETTIKLNAGVRTEKSRNVIAQTRTGDTDNVVMVGAHLDSVPEGPGINDNGSGVAAILEAALQLGASPDVNYAVRFGFWGAEEIGLYGSNNYVESLDIEALKDISLYLNYDMVGSPNPGYFTYDGNLSLPPDRNGVAQRIPEGSAGVERTLTAYLDSAGKPAQDTTFDGRSDYDAFTLAGVPAGGTFSGAESEMTEEQAERWGGRAGEPFDPNYHKASDTVDTIDRTALGIHGAGVAYAIGIYAQDQGGQNGVPTRDLRTRHPLAS</sequence>
<keyword evidence="13" id="KW-1185">Reference proteome</keyword>
<dbReference type="EMBL" id="MIHA01000013">
    <property type="protein sequence ID" value="ODQ88687.1"/>
    <property type="molecule type" value="Genomic_DNA"/>
</dbReference>
<dbReference type="InterPro" id="IPR045175">
    <property type="entry name" value="M28_fam"/>
</dbReference>
<keyword evidence="6 12" id="KW-0378">Hydrolase</keyword>
<dbReference type="PANTHER" id="PTHR12147:SF26">
    <property type="entry name" value="PEPTIDASE M28 DOMAIN-CONTAINING PROTEIN"/>
    <property type="match status" value="1"/>
</dbReference>
<dbReference type="InterPro" id="IPR041756">
    <property type="entry name" value="M28_SGAP-like"/>
</dbReference>
<dbReference type="PANTHER" id="PTHR12147">
    <property type="entry name" value="METALLOPEPTIDASE M28 FAMILY MEMBER"/>
    <property type="match status" value="1"/>
</dbReference>
<comment type="caution">
    <text evidence="12">The sequence shown here is derived from an EMBL/GenBank/DDBJ whole genome shotgun (WGS) entry which is preliminary data.</text>
</comment>
<evidence type="ECO:0000256" key="6">
    <source>
        <dbReference type="ARBA" id="ARBA00022801"/>
    </source>
</evidence>
<evidence type="ECO:0000259" key="10">
    <source>
        <dbReference type="Pfam" id="PF02225"/>
    </source>
</evidence>
<evidence type="ECO:0000256" key="7">
    <source>
        <dbReference type="ARBA" id="ARBA00022833"/>
    </source>
</evidence>
<evidence type="ECO:0000256" key="2">
    <source>
        <dbReference type="ARBA" id="ARBA00022438"/>
    </source>
</evidence>
<evidence type="ECO:0000256" key="9">
    <source>
        <dbReference type="SAM" id="SignalP"/>
    </source>
</evidence>
<proteinExistence type="inferred from homology"/>
<gene>
    <name evidence="12" type="ORF">BHQ18_17630</name>
</gene>
<feature type="domain" description="Peptidase M28" evidence="11">
    <location>
        <begin position="257"/>
        <end position="478"/>
    </location>
</feature>
<keyword evidence="4" id="KW-0479">Metal-binding</keyword>
<dbReference type="GO" id="GO:0004177">
    <property type="term" value="F:aminopeptidase activity"/>
    <property type="evidence" value="ECO:0007669"/>
    <property type="project" value="UniProtKB-KW"/>
</dbReference>
<feature type="chain" id="PRO_5039675518" evidence="9">
    <location>
        <begin position="22"/>
        <end position="505"/>
    </location>
</feature>
<dbReference type="STRING" id="1776.BHQ18_17630"/>
<keyword evidence="2" id="KW-0031">Aminopeptidase</keyword>
<evidence type="ECO:0000313" key="12">
    <source>
        <dbReference type="EMBL" id="ODQ88687.1"/>
    </source>
</evidence>
<evidence type="ECO:0000256" key="1">
    <source>
        <dbReference type="ARBA" id="ARBA00005957"/>
    </source>
</evidence>
<dbReference type="CDD" id="cd04816">
    <property type="entry name" value="PA_SaNapH_like"/>
    <property type="match status" value="1"/>
</dbReference>
<dbReference type="InterPro" id="IPR007484">
    <property type="entry name" value="Peptidase_M28"/>
</dbReference>
<keyword evidence="3" id="KW-0645">Protease</keyword>
<organism evidence="12 13">
    <name type="scientific">Mycolicibacterium flavescens</name>
    <name type="common">Mycobacterium flavescens</name>
    <dbReference type="NCBI Taxonomy" id="1776"/>
    <lineage>
        <taxon>Bacteria</taxon>
        <taxon>Bacillati</taxon>
        <taxon>Actinomycetota</taxon>
        <taxon>Actinomycetes</taxon>
        <taxon>Mycobacteriales</taxon>
        <taxon>Mycobacteriaceae</taxon>
        <taxon>Mycolicibacterium</taxon>
    </lineage>
</organism>
<keyword evidence="5 9" id="KW-0732">Signal</keyword>
<evidence type="ECO:0000256" key="5">
    <source>
        <dbReference type="ARBA" id="ARBA00022729"/>
    </source>
</evidence>
<dbReference type="Pfam" id="PF04389">
    <property type="entry name" value="Peptidase_M28"/>
    <property type="match status" value="1"/>
</dbReference>
<dbReference type="GO" id="GO:0006508">
    <property type="term" value="P:proteolysis"/>
    <property type="evidence" value="ECO:0007669"/>
    <property type="project" value="UniProtKB-KW"/>
</dbReference>
<dbReference type="Proteomes" id="UP000094053">
    <property type="component" value="Unassembled WGS sequence"/>
</dbReference>
<evidence type="ECO:0000256" key="8">
    <source>
        <dbReference type="SAM" id="MobiDB-lite"/>
    </source>
</evidence>
<keyword evidence="7" id="KW-0862">Zinc</keyword>
<dbReference type="AlphaFoldDB" id="A0A1E3RGZ2"/>
<evidence type="ECO:0000259" key="11">
    <source>
        <dbReference type="Pfam" id="PF04389"/>
    </source>
</evidence>
<dbReference type="SUPFAM" id="SSF52025">
    <property type="entry name" value="PA domain"/>
    <property type="match status" value="1"/>
</dbReference>
<dbReference type="Gene3D" id="3.50.30.30">
    <property type="match status" value="1"/>
</dbReference>
<dbReference type="InterPro" id="IPR046450">
    <property type="entry name" value="PA_dom_sf"/>
</dbReference>
<dbReference type="Gene3D" id="3.40.630.10">
    <property type="entry name" value="Zn peptidases"/>
    <property type="match status" value="1"/>
</dbReference>
<dbReference type="GO" id="GO:0046872">
    <property type="term" value="F:metal ion binding"/>
    <property type="evidence" value="ECO:0007669"/>
    <property type="project" value="UniProtKB-KW"/>
</dbReference>
<evidence type="ECO:0000256" key="4">
    <source>
        <dbReference type="ARBA" id="ARBA00022723"/>
    </source>
</evidence>
<dbReference type="InterPro" id="IPR003137">
    <property type="entry name" value="PA_domain"/>
</dbReference>
<dbReference type="CDD" id="cd03876">
    <property type="entry name" value="M28_SGAP_like"/>
    <property type="match status" value="1"/>
</dbReference>
<accession>A0A1E3RGZ2</accession>